<proteinExistence type="predicted"/>
<dbReference type="EMBL" id="BAAALR010000073">
    <property type="protein sequence ID" value="GAA1713698.1"/>
    <property type="molecule type" value="Genomic_DNA"/>
</dbReference>
<dbReference type="Proteomes" id="UP001499947">
    <property type="component" value="Unassembled WGS sequence"/>
</dbReference>
<organism evidence="1 2">
    <name type="scientific">Streptomyces yatensis</name>
    <dbReference type="NCBI Taxonomy" id="155177"/>
    <lineage>
        <taxon>Bacteria</taxon>
        <taxon>Bacillati</taxon>
        <taxon>Actinomycetota</taxon>
        <taxon>Actinomycetes</taxon>
        <taxon>Kitasatosporales</taxon>
        <taxon>Streptomycetaceae</taxon>
        <taxon>Streptomyces</taxon>
        <taxon>Streptomyces violaceusniger group</taxon>
    </lineage>
</organism>
<keyword evidence="2" id="KW-1185">Reference proteome</keyword>
<protein>
    <submittedName>
        <fullName evidence="1">Uncharacterized protein</fullName>
    </submittedName>
</protein>
<evidence type="ECO:0000313" key="1">
    <source>
        <dbReference type="EMBL" id="GAA1713698.1"/>
    </source>
</evidence>
<gene>
    <name evidence="1" type="ORF">GCM10009680_63560</name>
</gene>
<name>A0ABN2IXB6_9ACTN</name>
<evidence type="ECO:0000313" key="2">
    <source>
        <dbReference type="Proteomes" id="UP001499947"/>
    </source>
</evidence>
<accession>A0ABN2IXB6</accession>
<comment type="caution">
    <text evidence="1">The sequence shown here is derived from an EMBL/GenBank/DDBJ whole genome shotgun (WGS) entry which is preliminary data.</text>
</comment>
<sequence length="94" mass="9869">MAVAPAPVASAVPDGPEDADVRFILLLVPYEASGGMQNVPSVKGASYEDNIRANLFWISDTCVTLRIGCLCQKPPSRCVRLCGHPTVSAARGLG</sequence>
<reference evidence="1 2" key="1">
    <citation type="journal article" date="2019" name="Int. J. Syst. Evol. Microbiol.">
        <title>The Global Catalogue of Microorganisms (GCM) 10K type strain sequencing project: providing services to taxonomists for standard genome sequencing and annotation.</title>
        <authorList>
            <consortium name="The Broad Institute Genomics Platform"/>
            <consortium name="The Broad Institute Genome Sequencing Center for Infectious Disease"/>
            <person name="Wu L."/>
            <person name="Ma J."/>
        </authorList>
    </citation>
    <scope>NUCLEOTIDE SEQUENCE [LARGE SCALE GENOMIC DNA]</scope>
    <source>
        <strain evidence="1 2">JCM 13244</strain>
    </source>
</reference>